<evidence type="ECO:0000313" key="1">
    <source>
        <dbReference type="EMBL" id="MBG9376952.1"/>
    </source>
</evidence>
<gene>
    <name evidence="1" type="ORF">I5907_11965</name>
</gene>
<evidence type="ECO:0000313" key="2">
    <source>
        <dbReference type="Proteomes" id="UP000628448"/>
    </source>
</evidence>
<organism evidence="1 2">
    <name type="scientific">Panacibacter microcysteis</name>
    <dbReference type="NCBI Taxonomy" id="2793269"/>
    <lineage>
        <taxon>Bacteria</taxon>
        <taxon>Pseudomonadati</taxon>
        <taxon>Bacteroidota</taxon>
        <taxon>Chitinophagia</taxon>
        <taxon>Chitinophagales</taxon>
        <taxon>Chitinophagaceae</taxon>
        <taxon>Panacibacter</taxon>
    </lineage>
</organism>
<proteinExistence type="predicted"/>
<sequence>MEKAKNVETLFKFFTYLLLSPKTTFRKVEMLEALANLQNPEAGLGESFIENLITIGLLKRIERIDYALSDDGYQLWVEINQDIKTSKEMSAKKSAWIQDVMTIIES</sequence>
<name>A0A931E6A1_9BACT</name>
<protein>
    <submittedName>
        <fullName evidence="1">Uncharacterized protein</fullName>
    </submittedName>
</protein>
<keyword evidence="2" id="KW-1185">Reference proteome</keyword>
<dbReference type="EMBL" id="JADWYR010000001">
    <property type="protein sequence ID" value="MBG9376952.1"/>
    <property type="molecule type" value="Genomic_DNA"/>
</dbReference>
<reference evidence="1" key="1">
    <citation type="submission" date="2020-11" db="EMBL/GenBank/DDBJ databases">
        <title>Bacterial whole genome sequence for Panacibacter sp. DH6.</title>
        <authorList>
            <person name="Le V."/>
            <person name="Ko S."/>
            <person name="Ahn C.-Y."/>
            <person name="Oh H.-M."/>
        </authorList>
    </citation>
    <scope>NUCLEOTIDE SEQUENCE</scope>
    <source>
        <strain evidence="1">DH6</strain>
    </source>
</reference>
<dbReference type="AlphaFoldDB" id="A0A931E6A1"/>
<dbReference type="RefSeq" id="WP_196990941.1">
    <property type="nucleotide sequence ID" value="NZ_JADWYR010000001.1"/>
</dbReference>
<accession>A0A931E6A1</accession>
<dbReference type="Proteomes" id="UP000628448">
    <property type="component" value="Unassembled WGS sequence"/>
</dbReference>
<comment type="caution">
    <text evidence="1">The sequence shown here is derived from an EMBL/GenBank/DDBJ whole genome shotgun (WGS) entry which is preliminary data.</text>
</comment>